<comment type="caution">
    <text evidence="2">The sequence shown here is derived from an EMBL/GenBank/DDBJ whole genome shotgun (WGS) entry which is preliminary data.</text>
</comment>
<feature type="domain" description="DUF4935" evidence="1">
    <location>
        <begin position="5"/>
        <end position="154"/>
    </location>
</feature>
<dbReference type="AlphaFoldDB" id="A0A7Z0DSY6"/>
<accession>A0A7Z0DSY6</accession>
<reference evidence="2 3" key="1">
    <citation type="submission" date="2020-07" db="EMBL/GenBank/DDBJ databases">
        <title>Sequencing the genomes of 1000 actinobacteria strains.</title>
        <authorList>
            <person name="Klenk H.-P."/>
        </authorList>
    </citation>
    <scope>NUCLEOTIDE SEQUENCE [LARGE SCALE GENOMIC DNA]</scope>
    <source>
        <strain evidence="2 3">DSM 26487</strain>
    </source>
</reference>
<proteinExistence type="predicted"/>
<keyword evidence="3" id="KW-1185">Reference proteome</keyword>
<dbReference type="EMBL" id="JACBZR010000001">
    <property type="protein sequence ID" value="NYI81045.1"/>
    <property type="molecule type" value="Genomic_DNA"/>
</dbReference>
<gene>
    <name evidence="2" type="ORF">BJ988_005693</name>
</gene>
<protein>
    <recommendedName>
        <fullName evidence="1">DUF4935 domain-containing protein</fullName>
    </recommendedName>
</protein>
<dbReference type="Pfam" id="PF16289">
    <property type="entry name" value="PIN_12"/>
    <property type="match status" value="1"/>
</dbReference>
<sequence length="364" mass="40165">MKSLVLDANELAKDFMCLGLRYRLLEHAEDPTWVKVYIPAVVLEETVANYARTVQEALTRPEISDRDKGRLGIEIVGPMTPDQYRAHLLKRFDTRLGFTVLEWPEVTHEDLVKRAVSRTPPFDNKGRGYRDSLIWADVRELAQEGCDVVLVSEDAIFASPEGGLAEVLTEEVKTFSGTVTLTPSLGPWLLSTLPWAGGNMSTAVESAQEAEIAESLMATTPWDEPVPQVVDLGFERSPYDVVIEAAQWGGTMKRVAGAMGPDGVYVATYDLDFIVEVIAKFEALDAREEHWATNDVVDTLGQVVISGELPMVQRVAVLFGGEASHDIDVLGWRRTDGIGPGAALYRPEWDPGQPRLFEATPAPR</sequence>
<evidence type="ECO:0000313" key="3">
    <source>
        <dbReference type="Proteomes" id="UP000564496"/>
    </source>
</evidence>
<evidence type="ECO:0000313" key="2">
    <source>
        <dbReference type="EMBL" id="NYI81045.1"/>
    </source>
</evidence>
<dbReference type="InterPro" id="IPR032557">
    <property type="entry name" value="DUF4935"/>
</dbReference>
<evidence type="ECO:0000259" key="1">
    <source>
        <dbReference type="Pfam" id="PF16289"/>
    </source>
</evidence>
<dbReference type="Proteomes" id="UP000564496">
    <property type="component" value="Unassembled WGS sequence"/>
</dbReference>
<name>A0A7Z0DSY6_9ACTN</name>
<organism evidence="2 3">
    <name type="scientific">Nocardioides panzhihuensis</name>
    <dbReference type="NCBI Taxonomy" id="860243"/>
    <lineage>
        <taxon>Bacteria</taxon>
        <taxon>Bacillati</taxon>
        <taxon>Actinomycetota</taxon>
        <taxon>Actinomycetes</taxon>
        <taxon>Propionibacteriales</taxon>
        <taxon>Nocardioidaceae</taxon>
        <taxon>Nocardioides</taxon>
    </lineage>
</organism>
<dbReference type="RefSeq" id="WP_179661154.1">
    <property type="nucleotide sequence ID" value="NZ_JACBZR010000001.1"/>
</dbReference>